<dbReference type="SMART" id="SM00320">
    <property type="entry name" value="WD40"/>
    <property type="match status" value="6"/>
</dbReference>
<dbReference type="PROSITE" id="PS00678">
    <property type="entry name" value="WD_REPEATS_1"/>
    <property type="match status" value="1"/>
</dbReference>
<feature type="repeat" description="WD" evidence="3">
    <location>
        <begin position="326"/>
        <end position="352"/>
    </location>
</feature>
<dbReference type="KEGG" id="cvr:CHLNCDRAFT_143670"/>
<evidence type="ECO:0008006" key="7">
    <source>
        <dbReference type="Google" id="ProtNLM"/>
    </source>
</evidence>
<dbReference type="OrthoDB" id="338622at2759"/>
<keyword evidence="6" id="KW-1185">Reference proteome</keyword>
<dbReference type="PROSITE" id="PS50082">
    <property type="entry name" value="WD_REPEATS_2"/>
    <property type="match status" value="2"/>
</dbReference>
<dbReference type="SUPFAM" id="SSF50969">
    <property type="entry name" value="YVTN repeat-like/Quinoprotein amine dehydrogenase"/>
    <property type="match status" value="1"/>
</dbReference>
<keyword evidence="2" id="KW-0677">Repeat</keyword>
<evidence type="ECO:0000256" key="4">
    <source>
        <dbReference type="SAM" id="MobiDB-lite"/>
    </source>
</evidence>
<feature type="region of interest" description="Disordered" evidence="4">
    <location>
        <begin position="455"/>
        <end position="526"/>
    </location>
</feature>
<dbReference type="InterPro" id="IPR015943">
    <property type="entry name" value="WD40/YVTN_repeat-like_dom_sf"/>
</dbReference>
<feature type="region of interest" description="Disordered" evidence="4">
    <location>
        <begin position="1"/>
        <end position="20"/>
    </location>
</feature>
<dbReference type="Proteomes" id="UP000008141">
    <property type="component" value="Unassembled WGS sequence"/>
</dbReference>
<dbReference type="Gene3D" id="2.130.10.10">
    <property type="entry name" value="YVTN repeat-like/Quinoprotein amine dehydrogenase"/>
    <property type="match status" value="2"/>
</dbReference>
<evidence type="ECO:0000256" key="2">
    <source>
        <dbReference type="ARBA" id="ARBA00022737"/>
    </source>
</evidence>
<dbReference type="AlphaFoldDB" id="E1ZA75"/>
<sequence>MVVQADFSRSDDIAGSRSGSSNLGCPAAQLFVDAPQVRGLTGYRERAEVESNWRAGRCSWARLEGHRDYVRCAQLQGSLLATCSGSYMQRDCSIRLWDVDGGACLEHMAGHRGPIWSMQFDGRRVASGDDEGGVRLWDTQSHRVGVASALEPHSVKCLSLDGCQLAAAGESGLLALWSLSAIQHALDEQHQGVDAMDASQEGDSELPCWEPVALEAAGVRPCLARPPQPPGAGLPADTSCVQVDGGLCAAGESGAGRVHLWRTADDELEYRRGLALPGDAGGVATLSFQRPTGWLVAGCGSGLVRVGEALRDLLGHIADVLCHQQSGGRLATGGADRTVRLWDLRSGQREATHVLQLGTFPYCLQLDDWRLAVGCGNGTVQVADLRRAGATSGKLVSHTLLPAHQERVWALALSDSRLVSASLDAEIVVRSFHPAHIADVKAGRLSGFCSAVAHGGTSSASTQDLEVDSAYGGSGSEEEEDEEASSDEEEDEEASTDEEDDEEASSDEEEDEDEESSDEEEEAEVA</sequence>
<gene>
    <name evidence="5" type="ORF">CHLNCDRAFT_143670</name>
</gene>
<dbReference type="EMBL" id="GL433840">
    <property type="protein sequence ID" value="EFN57007.1"/>
    <property type="molecule type" value="Genomic_DNA"/>
</dbReference>
<dbReference type="InterPro" id="IPR011041">
    <property type="entry name" value="Quinoprot_gluc/sorb_DH_b-prop"/>
</dbReference>
<name>E1ZA75_CHLVA</name>
<feature type="compositionally biased region" description="Acidic residues" evidence="4">
    <location>
        <begin position="476"/>
        <end position="526"/>
    </location>
</feature>
<evidence type="ECO:0000313" key="5">
    <source>
        <dbReference type="EMBL" id="EFN57007.1"/>
    </source>
</evidence>
<reference evidence="5 6" key="1">
    <citation type="journal article" date="2010" name="Plant Cell">
        <title>The Chlorella variabilis NC64A genome reveals adaptation to photosymbiosis, coevolution with viruses, and cryptic sex.</title>
        <authorList>
            <person name="Blanc G."/>
            <person name="Duncan G."/>
            <person name="Agarkova I."/>
            <person name="Borodovsky M."/>
            <person name="Gurnon J."/>
            <person name="Kuo A."/>
            <person name="Lindquist E."/>
            <person name="Lucas S."/>
            <person name="Pangilinan J."/>
            <person name="Polle J."/>
            <person name="Salamov A."/>
            <person name="Terry A."/>
            <person name="Yamada T."/>
            <person name="Dunigan D.D."/>
            <person name="Grigoriev I.V."/>
            <person name="Claverie J.M."/>
            <person name="Van Etten J.L."/>
        </authorList>
    </citation>
    <scope>NUCLEOTIDE SEQUENCE [LARGE SCALE GENOMIC DNA]</scope>
    <source>
        <strain evidence="5 6">NC64A</strain>
    </source>
</reference>
<dbReference type="SUPFAM" id="SSF50952">
    <property type="entry name" value="Soluble quinoprotein glucose dehydrogenase"/>
    <property type="match status" value="1"/>
</dbReference>
<accession>E1ZA75</accession>
<feature type="repeat" description="WD" evidence="3">
    <location>
        <begin position="108"/>
        <end position="141"/>
    </location>
</feature>
<proteinExistence type="predicted"/>
<dbReference type="InterPro" id="IPR019775">
    <property type="entry name" value="WD40_repeat_CS"/>
</dbReference>
<keyword evidence="1 3" id="KW-0853">WD repeat</keyword>
<dbReference type="InterPro" id="IPR011044">
    <property type="entry name" value="Quino_amine_DH_bsu"/>
</dbReference>
<evidence type="ECO:0000256" key="3">
    <source>
        <dbReference type="PROSITE-ProRule" id="PRU00221"/>
    </source>
</evidence>
<dbReference type="PANTHER" id="PTHR22847:SF637">
    <property type="entry name" value="WD REPEAT DOMAIN 5B"/>
    <property type="match status" value="1"/>
</dbReference>
<evidence type="ECO:0000313" key="6">
    <source>
        <dbReference type="Proteomes" id="UP000008141"/>
    </source>
</evidence>
<protein>
    <recommendedName>
        <fullName evidence="7">Anaphase-promoting complex subunit 4 WD40 domain-containing protein</fullName>
    </recommendedName>
</protein>
<dbReference type="Pfam" id="PF00400">
    <property type="entry name" value="WD40"/>
    <property type="match status" value="3"/>
</dbReference>
<dbReference type="InterPro" id="IPR001680">
    <property type="entry name" value="WD40_rpt"/>
</dbReference>
<dbReference type="eggNOG" id="KOG0274">
    <property type="taxonomic scope" value="Eukaryota"/>
</dbReference>
<dbReference type="GeneID" id="17356688"/>
<dbReference type="RefSeq" id="XP_005849109.1">
    <property type="nucleotide sequence ID" value="XM_005849047.1"/>
</dbReference>
<organism evidence="6">
    <name type="scientific">Chlorella variabilis</name>
    <name type="common">Green alga</name>
    <dbReference type="NCBI Taxonomy" id="554065"/>
    <lineage>
        <taxon>Eukaryota</taxon>
        <taxon>Viridiplantae</taxon>
        <taxon>Chlorophyta</taxon>
        <taxon>core chlorophytes</taxon>
        <taxon>Trebouxiophyceae</taxon>
        <taxon>Chlorellales</taxon>
        <taxon>Chlorellaceae</taxon>
        <taxon>Chlorella clade</taxon>
        <taxon>Chlorella</taxon>
    </lineage>
</organism>
<evidence type="ECO:0000256" key="1">
    <source>
        <dbReference type="ARBA" id="ARBA00022574"/>
    </source>
</evidence>
<dbReference type="PANTHER" id="PTHR22847">
    <property type="entry name" value="WD40 REPEAT PROTEIN"/>
    <property type="match status" value="1"/>
</dbReference>
<dbReference type="STRING" id="554065.E1ZA75"/>
<dbReference type="GO" id="GO:1990234">
    <property type="term" value="C:transferase complex"/>
    <property type="evidence" value="ECO:0007669"/>
    <property type="project" value="UniProtKB-ARBA"/>
</dbReference>
<dbReference type="InParanoid" id="E1ZA75"/>